<dbReference type="GO" id="GO:0003677">
    <property type="term" value="F:DNA binding"/>
    <property type="evidence" value="ECO:0007669"/>
    <property type="project" value="InterPro"/>
</dbReference>
<organism evidence="2">
    <name type="scientific">Microbacterium sp. LWS13-1.2</name>
    <dbReference type="NCBI Taxonomy" id="3135264"/>
    <lineage>
        <taxon>Bacteria</taxon>
        <taxon>Bacillati</taxon>
        <taxon>Actinomycetota</taxon>
        <taxon>Actinomycetes</taxon>
        <taxon>Micrococcales</taxon>
        <taxon>Microbacteriaceae</taxon>
        <taxon>Microbacterium</taxon>
    </lineage>
</organism>
<dbReference type="EMBL" id="CP151632">
    <property type="protein sequence ID" value="WZO32779.1"/>
    <property type="molecule type" value="Genomic_DNA"/>
</dbReference>
<dbReference type="InterPro" id="IPR016032">
    <property type="entry name" value="Sig_transdc_resp-reg_C-effctor"/>
</dbReference>
<dbReference type="SUPFAM" id="SSF46894">
    <property type="entry name" value="C-terminal effector domain of the bipartite response regulators"/>
    <property type="match status" value="1"/>
</dbReference>
<dbReference type="AlphaFoldDB" id="A0AAU6S7B1"/>
<dbReference type="PROSITE" id="PS50043">
    <property type="entry name" value="HTH_LUXR_2"/>
    <property type="match status" value="1"/>
</dbReference>
<dbReference type="InterPro" id="IPR036388">
    <property type="entry name" value="WH-like_DNA-bd_sf"/>
</dbReference>
<protein>
    <submittedName>
        <fullName evidence="2">Alpha/beta fold hydrolase</fullName>
    </submittedName>
</protein>
<dbReference type="PRINTS" id="PR00038">
    <property type="entry name" value="HTHLUXR"/>
</dbReference>
<dbReference type="InterPro" id="IPR000792">
    <property type="entry name" value="Tscrpt_reg_LuxR_C"/>
</dbReference>
<dbReference type="InterPro" id="IPR000073">
    <property type="entry name" value="AB_hydrolase_1"/>
</dbReference>
<dbReference type="PANTHER" id="PTHR43433:SF8">
    <property type="entry name" value="BIFUNCTIONAL LIPASE_ADENYLATE CYCLASE LIPJ"/>
    <property type="match status" value="1"/>
</dbReference>
<dbReference type="SUPFAM" id="SSF53474">
    <property type="entry name" value="alpha/beta-Hydrolases"/>
    <property type="match status" value="1"/>
</dbReference>
<dbReference type="CDD" id="cd06170">
    <property type="entry name" value="LuxR_C_like"/>
    <property type="match status" value="1"/>
</dbReference>
<accession>A0AAU6S7B1</accession>
<keyword evidence="2" id="KW-0378">Hydrolase</keyword>
<feature type="domain" description="HTH luxR-type" evidence="1">
    <location>
        <begin position="288"/>
        <end position="353"/>
    </location>
</feature>
<dbReference type="PRINTS" id="PR00111">
    <property type="entry name" value="ABHYDROLASE"/>
</dbReference>
<dbReference type="Pfam" id="PF00196">
    <property type="entry name" value="GerE"/>
    <property type="match status" value="1"/>
</dbReference>
<evidence type="ECO:0000259" key="1">
    <source>
        <dbReference type="PROSITE" id="PS50043"/>
    </source>
</evidence>
<dbReference type="InterPro" id="IPR029058">
    <property type="entry name" value="AB_hydrolase_fold"/>
</dbReference>
<reference evidence="2" key="1">
    <citation type="submission" date="2024-04" db="EMBL/GenBank/DDBJ databases">
        <authorList>
            <person name="Roder T."/>
            <person name="Oberhansli S."/>
            <person name="Kreuzer M."/>
        </authorList>
    </citation>
    <scope>NUCLEOTIDE SEQUENCE</scope>
    <source>
        <strain evidence="2">LWS13-1.2</strain>
    </source>
</reference>
<dbReference type="Gene3D" id="3.40.50.1820">
    <property type="entry name" value="alpha/beta hydrolase"/>
    <property type="match status" value="1"/>
</dbReference>
<evidence type="ECO:0000313" key="2">
    <source>
        <dbReference type="EMBL" id="WZO32779.1"/>
    </source>
</evidence>
<dbReference type="SMART" id="SM00421">
    <property type="entry name" value="HTH_LUXR"/>
    <property type="match status" value="1"/>
</dbReference>
<proteinExistence type="predicted"/>
<dbReference type="PANTHER" id="PTHR43433">
    <property type="entry name" value="HYDROLASE, ALPHA/BETA FOLD FAMILY PROTEIN"/>
    <property type="match status" value="1"/>
</dbReference>
<dbReference type="GO" id="GO:0006355">
    <property type="term" value="P:regulation of DNA-templated transcription"/>
    <property type="evidence" value="ECO:0007669"/>
    <property type="project" value="InterPro"/>
</dbReference>
<dbReference type="Pfam" id="PF00561">
    <property type="entry name" value="Abhydrolase_1"/>
    <property type="match status" value="1"/>
</dbReference>
<dbReference type="RefSeq" id="WP_349427398.1">
    <property type="nucleotide sequence ID" value="NZ_CP151632.1"/>
</dbReference>
<dbReference type="InterPro" id="IPR050471">
    <property type="entry name" value="AB_hydrolase"/>
</dbReference>
<dbReference type="GO" id="GO:0016787">
    <property type="term" value="F:hydrolase activity"/>
    <property type="evidence" value="ECO:0007669"/>
    <property type="project" value="UniProtKB-KW"/>
</dbReference>
<dbReference type="Gene3D" id="1.10.10.10">
    <property type="entry name" value="Winged helix-like DNA-binding domain superfamily/Winged helix DNA-binding domain"/>
    <property type="match status" value="1"/>
</dbReference>
<sequence length="356" mass="37833">MSTVRYAWSGSDDVAWSEMGAGAPLLIGGWWMSHLERDWEYGPFRTFVEAMARHRRVLRMDTPGSGLSRTRPETPDSLEPHVDAMKAVLDAAEAEQATLFAGSSGCAIAVEFAARHPERVRRLVLSGAYLDGSSIASPGDRAALVELVRKSWGVSSRVMSDIFYPDATAEQRRAFARHQRSTATAAAAAAGLQAVYSFDARAAAPQVRAPTLVLHRRGDRAIPLALGAATAAAIPGAHVEVLEGSDHHPWHGDASAFLRRALAFDAVAEEQLGGDLVLPPAMAAPDGASAKTSPISAREREVLLLISQGKTDAQIAAELFLSVHTVHRHVANARTKLGVPSRAAAAAWAIAHTAAP</sequence>
<gene>
    <name evidence="2" type="ORF">MRBLWS13_000382</name>
</gene>
<name>A0AAU6S7B1_9MICO</name>